<keyword evidence="3" id="KW-1185">Reference proteome</keyword>
<feature type="region of interest" description="Disordered" evidence="1">
    <location>
        <begin position="86"/>
        <end position="114"/>
    </location>
</feature>
<gene>
    <name evidence="2" type="ORF">KGQ19_23885</name>
</gene>
<name>A0ABS5KV30_9ACTN</name>
<dbReference type="Proteomes" id="UP000730482">
    <property type="component" value="Unassembled WGS sequence"/>
</dbReference>
<organism evidence="2 3">
    <name type="scientific">Catenulispora pinistramenti</name>
    <dbReference type="NCBI Taxonomy" id="2705254"/>
    <lineage>
        <taxon>Bacteria</taxon>
        <taxon>Bacillati</taxon>
        <taxon>Actinomycetota</taxon>
        <taxon>Actinomycetes</taxon>
        <taxon>Catenulisporales</taxon>
        <taxon>Catenulisporaceae</taxon>
        <taxon>Catenulispora</taxon>
    </lineage>
</organism>
<dbReference type="SUPFAM" id="SSF88946">
    <property type="entry name" value="Sigma2 domain of RNA polymerase sigma factors"/>
    <property type="match status" value="1"/>
</dbReference>
<comment type="caution">
    <text evidence="2">The sequence shown here is derived from an EMBL/GenBank/DDBJ whole genome shotgun (WGS) entry which is preliminary data.</text>
</comment>
<feature type="compositionally biased region" description="Basic residues" evidence="1">
    <location>
        <begin position="86"/>
        <end position="100"/>
    </location>
</feature>
<evidence type="ECO:0000313" key="3">
    <source>
        <dbReference type="Proteomes" id="UP000730482"/>
    </source>
</evidence>
<dbReference type="SUPFAM" id="SSF55961">
    <property type="entry name" value="Bet v1-like"/>
    <property type="match status" value="1"/>
</dbReference>
<reference evidence="2 3" key="1">
    <citation type="submission" date="2020-02" db="EMBL/GenBank/DDBJ databases">
        <title>Acidophilic actinobacteria isolated from forest soil.</title>
        <authorList>
            <person name="Golinska P."/>
        </authorList>
    </citation>
    <scope>NUCLEOTIDE SEQUENCE [LARGE SCALE GENOMIC DNA]</scope>
    <source>
        <strain evidence="2 3">NL8</strain>
    </source>
</reference>
<accession>A0ABS5KV30</accession>
<dbReference type="EMBL" id="JAAFYZ010000085">
    <property type="protein sequence ID" value="MBS2549911.1"/>
    <property type="molecule type" value="Genomic_DNA"/>
</dbReference>
<protein>
    <submittedName>
        <fullName evidence="2">Uncharacterized protein</fullName>
    </submittedName>
</protein>
<sequence>MSAGADGPDAPDAPDGQDASDRQDAIRWVRAAQRGDALAMSRLLDELTPYVGRLCAPIALADGPDAAQEALIAIFQNLKSLHERQRNRRERGHLARHRPRPGPPHARPGRRPPTAAYGQLHINAPFDRVWHYLADMDRSIPDLIGFIRRFELAADGSARATGLLGNRGRFTVDLREGWCVMQDRFVVGGFAAVADGDGTLLAGCGALRTPGVRRVAPLLLGERAVLRTLGKVRRRVA</sequence>
<proteinExistence type="predicted"/>
<feature type="compositionally biased region" description="Low complexity" evidence="1">
    <location>
        <begin position="1"/>
        <end position="17"/>
    </location>
</feature>
<dbReference type="InterPro" id="IPR013325">
    <property type="entry name" value="RNA_pol_sigma_r2"/>
</dbReference>
<evidence type="ECO:0000313" key="2">
    <source>
        <dbReference type="EMBL" id="MBS2549911.1"/>
    </source>
</evidence>
<evidence type="ECO:0000256" key="1">
    <source>
        <dbReference type="SAM" id="MobiDB-lite"/>
    </source>
</evidence>
<feature type="region of interest" description="Disordered" evidence="1">
    <location>
        <begin position="1"/>
        <end position="22"/>
    </location>
</feature>
<dbReference type="RefSeq" id="WP_212011742.1">
    <property type="nucleotide sequence ID" value="NZ_JAAFYZ010000085.1"/>
</dbReference>